<sequence>MITHRALTEPSRQSACYVCLSCTRRYFHCGSILAQNQPDEQQTQIARRVANPFASTRSTAQASTPSQTTSWRHDQIPEKSRVLPKASIPPVDVHPSIAIARRVPSSNRSDPGEDFSSVVERASDLLNELSKGTLGEASKGASKKSSKGASKSQDGRKVLSPLEVRVSERLRAEIARAENLLNKSKGLKQKGRKVQAPKVSKRNAAQSSSKQGPAEETATRDPPSSESTIQLLPKSLVIQPLDVPQPPVPYLSYGLDRVLFNPGIYSLQDPSSRVYNFDPYLEKIMPVNEFDFSALKQYKTSSQDTALARLAQEHGKKYIGSTSSMTTTLSQFHFCLSRWRPINTINLSKGFMKTENAVASFTKINRTPAAIFLRYKDGCYAIDVDKEYDSANVLMLLGKSLELLLTLPRSKYEIYRKSDPRTISEVQKSEPESYQYTIMGDFLMRSQLDAYDHRLPGNGTFDLKTRAVLPIRMDAQNYHSMKDYEIKSLSGTFGSYEREMYDMMRATMLKYMLQVRMGRMAGIFVAYHNVQRMFGFQYLPLHEMDLALHGQTDPCLGDQEFKASLELLNIVLEKATTRFPETSLRVHFEATEDVKGGEACSLNVFAEPMSDEQIDTIQSKNKVAIAEAERIMMEGLDLPEEDNSPDDNPSPTNPDPLVTEAQCSPEENAVEGLLSTEDTLDEDDAAATSFLDGIEEESSAVDESADNDQLSPSPAPDTDDEVPLTEKETFDDDEITAISTSDVDSENSLSEATSTSDTIDEESVTEEASVTSESDGAEEDSLSQQTPENEDSTDTPATTSDEAIDQTLAGSAKEIAIDNGQQILFIKIKSRNIVNGSPLERPTNLRETDEWRIDYELKEYDNTTYAWAEYQALKSRRKTGLDSHSEDADPAEKESQSKRNESYHRLLRELVLEGRKHRVMLDELDAGKDKVLYENFSAKDTGEVDSVESYMDWLYGPK</sequence>
<feature type="compositionally biased region" description="Polar residues" evidence="1">
    <location>
        <begin position="737"/>
        <end position="757"/>
    </location>
</feature>
<feature type="compositionally biased region" description="Basic and acidic residues" evidence="1">
    <location>
        <begin position="879"/>
        <end position="900"/>
    </location>
</feature>
<reference evidence="3" key="3">
    <citation type="submission" date="2025-08" db="UniProtKB">
        <authorList>
            <consortium name="RefSeq"/>
        </authorList>
    </citation>
    <scope>IDENTIFICATION</scope>
    <source>
        <strain evidence="3">CBS 342.82</strain>
    </source>
</reference>
<dbReference type="RefSeq" id="XP_033460061.1">
    <property type="nucleotide sequence ID" value="XM_033604872.1"/>
</dbReference>
<dbReference type="PANTHER" id="PTHR31014:SF0">
    <property type="entry name" value="MITOCHONDRIAL TRANSLATION SYSTEM COMPONENT PET127-RELATED"/>
    <property type="match status" value="1"/>
</dbReference>
<evidence type="ECO:0000313" key="2">
    <source>
        <dbReference type="Proteomes" id="UP000504637"/>
    </source>
</evidence>
<dbReference type="Pfam" id="PF08634">
    <property type="entry name" value="Pet127"/>
    <property type="match status" value="1"/>
</dbReference>
<dbReference type="InterPro" id="IPR013943">
    <property type="entry name" value="Pet127"/>
</dbReference>
<feature type="region of interest" description="Disordered" evidence="1">
    <location>
        <begin position="132"/>
        <end position="157"/>
    </location>
</feature>
<feature type="region of interest" description="Disordered" evidence="1">
    <location>
        <begin position="52"/>
        <end position="89"/>
    </location>
</feature>
<feature type="compositionally biased region" description="Acidic residues" evidence="1">
    <location>
        <begin position="695"/>
        <end position="706"/>
    </location>
</feature>
<organism evidence="3">
    <name type="scientific">Dissoconium aciculare CBS 342.82</name>
    <dbReference type="NCBI Taxonomy" id="1314786"/>
    <lineage>
        <taxon>Eukaryota</taxon>
        <taxon>Fungi</taxon>
        <taxon>Dikarya</taxon>
        <taxon>Ascomycota</taxon>
        <taxon>Pezizomycotina</taxon>
        <taxon>Dothideomycetes</taxon>
        <taxon>Dothideomycetidae</taxon>
        <taxon>Mycosphaerellales</taxon>
        <taxon>Dissoconiaceae</taxon>
        <taxon>Dissoconium</taxon>
    </lineage>
</organism>
<accession>A0A6J3M4R9</accession>
<feature type="region of interest" description="Disordered" evidence="1">
    <location>
        <begin position="183"/>
        <end position="227"/>
    </location>
</feature>
<dbReference type="GO" id="GO:0000964">
    <property type="term" value="P:mitochondrial RNA 5'-end processing"/>
    <property type="evidence" value="ECO:0007669"/>
    <property type="project" value="TreeGrafter"/>
</dbReference>
<feature type="region of interest" description="Disordered" evidence="1">
    <location>
        <begin position="638"/>
        <end position="660"/>
    </location>
</feature>
<evidence type="ECO:0000313" key="3">
    <source>
        <dbReference type="RefSeq" id="XP_033460061.1"/>
    </source>
</evidence>
<feature type="region of interest" description="Disordered" evidence="1">
    <location>
        <begin position="878"/>
        <end position="900"/>
    </location>
</feature>
<gene>
    <name evidence="3" type="ORF">K489DRAFT_380419</name>
</gene>
<evidence type="ECO:0000256" key="1">
    <source>
        <dbReference type="SAM" id="MobiDB-lite"/>
    </source>
</evidence>
<dbReference type="GO" id="GO:0005740">
    <property type="term" value="C:mitochondrial envelope"/>
    <property type="evidence" value="ECO:0007669"/>
    <property type="project" value="TreeGrafter"/>
</dbReference>
<reference evidence="3" key="2">
    <citation type="submission" date="2020-04" db="EMBL/GenBank/DDBJ databases">
        <authorList>
            <consortium name="NCBI Genome Project"/>
        </authorList>
    </citation>
    <scope>NUCLEOTIDE SEQUENCE</scope>
    <source>
        <strain evidence="3">CBS 342.82</strain>
    </source>
</reference>
<name>A0A6J3M4R9_9PEZI</name>
<proteinExistence type="predicted"/>
<keyword evidence="2" id="KW-1185">Reference proteome</keyword>
<feature type="region of interest" description="Disordered" evidence="1">
    <location>
        <begin position="695"/>
        <end position="806"/>
    </location>
</feature>
<dbReference type="OrthoDB" id="10249045at2759"/>
<dbReference type="AlphaFoldDB" id="A0A6J3M4R9"/>
<feature type="compositionally biased region" description="Basic residues" evidence="1">
    <location>
        <begin position="185"/>
        <end position="201"/>
    </location>
</feature>
<protein>
    <submittedName>
        <fullName evidence="3">Pet127-domain-containing protein</fullName>
    </submittedName>
</protein>
<feature type="compositionally biased region" description="Acidic residues" evidence="1">
    <location>
        <begin position="717"/>
        <end position="735"/>
    </location>
</feature>
<dbReference type="Proteomes" id="UP000504637">
    <property type="component" value="Unplaced"/>
</dbReference>
<dbReference type="GeneID" id="54362672"/>
<feature type="compositionally biased region" description="Low complexity" evidence="1">
    <location>
        <begin position="54"/>
        <end position="70"/>
    </location>
</feature>
<feature type="compositionally biased region" description="Basic and acidic residues" evidence="1">
    <location>
        <begin position="71"/>
        <end position="81"/>
    </location>
</feature>
<dbReference type="PANTHER" id="PTHR31014">
    <property type="entry name" value="MITOCHONDRIAL TRANSLATION SYSTEM COMPONENT PET127-RELATED"/>
    <property type="match status" value="1"/>
</dbReference>
<reference evidence="3" key="1">
    <citation type="submission" date="2020-01" db="EMBL/GenBank/DDBJ databases">
        <authorList>
            <consortium name="DOE Joint Genome Institute"/>
            <person name="Haridas S."/>
            <person name="Albert R."/>
            <person name="Binder M."/>
            <person name="Bloem J."/>
            <person name="Labutti K."/>
            <person name="Salamov A."/>
            <person name="Andreopoulos B."/>
            <person name="Baker S.E."/>
            <person name="Barry K."/>
            <person name="Bills G."/>
            <person name="Bluhm B.H."/>
            <person name="Cannon C."/>
            <person name="Castanera R."/>
            <person name="Culley D.E."/>
            <person name="Daum C."/>
            <person name="Ezra D."/>
            <person name="Gonzalez J.B."/>
            <person name="Henrissat B."/>
            <person name="Kuo A."/>
            <person name="Liang C."/>
            <person name="Lipzen A."/>
            <person name="Lutzoni F."/>
            <person name="Magnuson J."/>
            <person name="Mondo S."/>
            <person name="Nolan M."/>
            <person name="Ohm R."/>
            <person name="Pangilinan J."/>
            <person name="Park H.-J."/>
            <person name="Ramirez L."/>
            <person name="Alfaro M."/>
            <person name="Sun H."/>
            <person name="Tritt A."/>
            <person name="Yoshinaga Y."/>
            <person name="Zwiers L.-H."/>
            <person name="Turgeon B.G."/>
            <person name="Goodwin S.B."/>
            <person name="Spatafora J.W."/>
            <person name="Crous P.W."/>
            <person name="Grigoriev I.V."/>
        </authorList>
    </citation>
    <scope>NUCLEOTIDE SEQUENCE</scope>
    <source>
        <strain evidence="3">CBS 342.82</strain>
    </source>
</reference>